<proteinExistence type="predicted"/>
<name>A0AAW0RFC9_9HYPO</name>
<gene>
    <name evidence="1" type="ORF">G3M48_002354</name>
</gene>
<feature type="non-terminal residue" evidence="1">
    <location>
        <position position="115"/>
    </location>
</feature>
<organism evidence="1 2">
    <name type="scientific">Beauveria asiatica</name>
    <dbReference type="NCBI Taxonomy" id="1069075"/>
    <lineage>
        <taxon>Eukaryota</taxon>
        <taxon>Fungi</taxon>
        <taxon>Dikarya</taxon>
        <taxon>Ascomycota</taxon>
        <taxon>Pezizomycotina</taxon>
        <taxon>Sordariomycetes</taxon>
        <taxon>Hypocreomycetidae</taxon>
        <taxon>Hypocreales</taxon>
        <taxon>Cordycipitaceae</taxon>
        <taxon>Beauveria</taxon>
    </lineage>
</organism>
<dbReference type="EMBL" id="JAAHCF010001788">
    <property type="protein sequence ID" value="KAK8140718.1"/>
    <property type="molecule type" value="Genomic_DNA"/>
</dbReference>
<feature type="non-terminal residue" evidence="1">
    <location>
        <position position="1"/>
    </location>
</feature>
<protein>
    <submittedName>
        <fullName evidence="1">Uncharacterized protein</fullName>
    </submittedName>
</protein>
<keyword evidence="2" id="KW-1185">Reference proteome</keyword>
<dbReference type="AlphaFoldDB" id="A0AAW0RFC9"/>
<accession>A0AAW0RFC9</accession>
<evidence type="ECO:0000313" key="1">
    <source>
        <dbReference type="EMBL" id="KAK8140718.1"/>
    </source>
</evidence>
<comment type="caution">
    <text evidence="1">The sequence shown here is derived from an EMBL/GenBank/DDBJ whole genome shotgun (WGS) entry which is preliminary data.</text>
</comment>
<dbReference type="Proteomes" id="UP001397290">
    <property type="component" value="Unassembled WGS sequence"/>
</dbReference>
<sequence>LMQCRMMDFLKLNNLPQVSPVQGYDGTGPATNSETTVSLSFVPLRPYRPPTSLASLRDWSYEPTVDPHIRLAGTAYIAGFLEQLMHGLAAHAATGPLKPGIFFASLPRAACLPNG</sequence>
<evidence type="ECO:0000313" key="2">
    <source>
        <dbReference type="Proteomes" id="UP001397290"/>
    </source>
</evidence>
<reference evidence="1 2" key="1">
    <citation type="submission" date="2020-02" db="EMBL/GenBank/DDBJ databases">
        <title>Comparative genomics of the hypocrealean fungal genus Beauvera.</title>
        <authorList>
            <person name="Showalter D.N."/>
            <person name="Bushley K.E."/>
            <person name="Rehner S.A."/>
        </authorList>
    </citation>
    <scope>NUCLEOTIDE SEQUENCE [LARGE SCALE GENOMIC DNA]</scope>
    <source>
        <strain evidence="1 2">ARSEF4384</strain>
    </source>
</reference>